<dbReference type="AlphaFoldDB" id="A0A9N8YXS8"/>
<evidence type="ECO:0000313" key="2">
    <source>
        <dbReference type="Proteomes" id="UP000789375"/>
    </source>
</evidence>
<proteinExistence type="predicted"/>
<comment type="caution">
    <text evidence="1">The sequence shown here is derived from an EMBL/GenBank/DDBJ whole genome shotgun (WGS) entry which is preliminary data.</text>
</comment>
<name>A0A9N8YXS8_FUNMO</name>
<keyword evidence="2" id="KW-1185">Reference proteome</keyword>
<gene>
    <name evidence="1" type="ORF">FMOSSE_LOCUS1729</name>
</gene>
<dbReference type="Proteomes" id="UP000789375">
    <property type="component" value="Unassembled WGS sequence"/>
</dbReference>
<organism evidence="1 2">
    <name type="scientific">Funneliformis mosseae</name>
    <name type="common">Endomycorrhizal fungus</name>
    <name type="synonym">Glomus mosseae</name>
    <dbReference type="NCBI Taxonomy" id="27381"/>
    <lineage>
        <taxon>Eukaryota</taxon>
        <taxon>Fungi</taxon>
        <taxon>Fungi incertae sedis</taxon>
        <taxon>Mucoromycota</taxon>
        <taxon>Glomeromycotina</taxon>
        <taxon>Glomeromycetes</taxon>
        <taxon>Glomerales</taxon>
        <taxon>Glomeraceae</taxon>
        <taxon>Funneliformis</taxon>
    </lineage>
</organism>
<protein>
    <submittedName>
        <fullName evidence="1">14080_t:CDS:1</fullName>
    </submittedName>
</protein>
<reference evidence="1" key="1">
    <citation type="submission" date="2021-06" db="EMBL/GenBank/DDBJ databases">
        <authorList>
            <person name="Kallberg Y."/>
            <person name="Tangrot J."/>
            <person name="Rosling A."/>
        </authorList>
    </citation>
    <scope>NUCLEOTIDE SEQUENCE</scope>
    <source>
        <strain evidence="1">87-6 pot B 2015</strain>
    </source>
</reference>
<evidence type="ECO:0000313" key="1">
    <source>
        <dbReference type="EMBL" id="CAG8454857.1"/>
    </source>
</evidence>
<dbReference type="EMBL" id="CAJVPP010000201">
    <property type="protein sequence ID" value="CAG8454857.1"/>
    <property type="molecule type" value="Genomic_DNA"/>
</dbReference>
<sequence>MHSNDFQRLNHVRCENGLANIIAILALNNTNITAVMINASDDTLLLALPAGATSADVIPAHNVHIDEDWSLTGGYPVNAEDVDRILNSTIQALQQLALNLLLVSSSGQKNIT</sequence>
<accession>A0A9N8YXS8</accession>